<keyword evidence="4" id="KW-1185">Reference proteome</keyword>
<dbReference type="Proteomes" id="UP000603227">
    <property type="component" value="Unassembled WGS sequence"/>
</dbReference>
<reference evidence="3" key="2">
    <citation type="submission" date="2020-09" db="EMBL/GenBank/DDBJ databases">
        <authorList>
            <person name="Sun Q."/>
            <person name="Zhou Y."/>
        </authorList>
    </citation>
    <scope>NUCLEOTIDE SEQUENCE</scope>
    <source>
        <strain evidence="3">CGMCC 4.7403</strain>
    </source>
</reference>
<comment type="caution">
    <text evidence="3">The sequence shown here is derived from an EMBL/GenBank/DDBJ whole genome shotgun (WGS) entry which is preliminary data.</text>
</comment>
<evidence type="ECO:0000313" key="3">
    <source>
        <dbReference type="EMBL" id="GHE49527.1"/>
    </source>
</evidence>
<accession>A0A918ZG36</accession>
<evidence type="ECO:0000256" key="2">
    <source>
        <dbReference type="SAM" id="MobiDB-lite"/>
    </source>
</evidence>
<protein>
    <submittedName>
        <fullName evidence="3">Uncharacterized protein</fullName>
    </submittedName>
</protein>
<keyword evidence="1" id="KW-0175">Coiled coil</keyword>
<dbReference type="Gene3D" id="1.20.5.2950">
    <property type="match status" value="1"/>
</dbReference>
<dbReference type="AlphaFoldDB" id="A0A918ZG36"/>
<evidence type="ECO:0000256" key="1">
    <source>
        <dbReference type="SAM" id="Coils"/>
    </source>
</evidence>
<sequence>MVRRVSFSAERCSKSLTAASRGMPSTYGVSLASIDWYGLWAERHRLRDWRPGAARHANAYQGDWEAGCGPTGGEFVTGFRDFLTRFRPAASPGRAAPGGVPADRSAELRAELAPPLALLEQAEAEARAIRERADVAAASRRREAARQAEEIVAEARAEADRVRERAADQVLRAAEDEATALLDEAEREAVAVRDRAGSRTPALAARVVALVLENLTAHLVSSAPREGHRSPGRGRPQEGGP</sequence>
<evidence type="ECO:0000313" key="4">
    <source>
        <dbReference type="Proteomes" id="UP000603227"/>
    </source>
</evidence>
<name>A0A918ZG36_9ACTN</name>
<reference evidence="3" key="1">
    <citation type="journal article" date="2014" name="Int. J. Syst. Evol. Microbiol.">
        <title>Complete genome sequence of Corynebacterium casei LMG S-19264T (=DSM 44701T), isolated from a smear-ripened cheese.</title>
        <authorList>
            <consortium name="US DOE Joint Genome Institute (JGI-PGF)"/>
            <person name="Walter F."/>
            <person name="Albersmeier A."/>
            <person name="Kalinowski J."/>
            <person name="Ruckert C."/>
        </authorList>
    </citation>
    <scope>NUCLEOTIDE SEQUENCE</scope>
    <source>
        <strain evidence="3">CGMCC 4.7403</strain>
    </source>
</reference>
<feature type="coiled-coil region" evidence="1">
    <location>
        <begin position="119"/>
        <end position="195"/>
    </location>
</feature>
<dbReference type="EMBL" id="BNAT01000033">
    <property type="protein sequence ID" value="GHE49527.1"/>
    <property type="molecule type" value="Genomic_DNA"/>
</dbReference>
<feature type="region of interest" description="Disordered" evidence="2">
    <location>
        <begin position="219"/>
        <end position="241"/>
    </location>
</feature>
<organism evidence="3 4">
    <name type="scientific">Streptomyces capitiformicae</name>
    <dbReference type="NCBI Taxonomy" id="2014920"/>
    <lineage>
        <taxon>Bacteria</taxon>
        <taxon>Bacillati</taxon>
        <taxon>Actinomycetota</taxon>
        <taxon>Actinomycetes</taxon>
        <taxon>Kitasatosporales</taxon>
        <taxon>Streptomycetaceae</taxon>
        <taxon>Streptomyces</taxon>
    </lineage>
</organism>
<proteinExistence type="predicted"/>
<gene>
    <name evidence="3" type="ORF">GCM10017771_71040</name>
</gene>